<evidence type="ECO:0000259" key="2">
    <source>
        <dbReference type="Pfam" id="PF06030"/>
    </source>
</evidence>
<dbReference type="RefSeq" id="WP_069032915.1">
    <property type="nucleotide sequence ID" value="NZ_MDKC01000004.1"/>
</dbReference>
<evidence type="ECO:0000256" key="1">
    <source>
        <dbReference type="SAM" id="Phobius"/>
    </source>
</evidence>
<dbReference type="Proteomes" id="UP000094580">
    <property type="component" value="Unassembled WGS sequence"/>
</dbReference>
<feature type="domain" description="WxL Interacting Protein host binding" evidence="3">
    <location>
        <begin position="167"/>
        <end position="302"/>
    </location>
</feature>
<dbReference type="EMBL" id="MDKC01000004">
    <property type="protein sequence ID" value="ODG92977.1"/>
    <property type="molecule type" value="Genomic_DNA"/>
</dbReference>
<dbReference type="InterPro" id="IPR021759">
    <property type="entry name" value="WxLIP_HBD"/>
</dbReference>
<name>A0ABX2ZU89_9BACI</name>
<keyword evidence="1" id="KW-0812">Transmembrane</keyword>
<dbReference type="InterPro" id="IPR010317">
    <property type="entry name" value="WxLIP_PGBD"/>
</dbReference>
<protein>
    <recommendedName>
        <fullName evidence="6">DUF3324 domain-containing protein</fullName>
    </recommendedName>
</protein>
<feature type="transmembrane region" description="Helical" evidence="1">
    <location>
        <begin position="312"/>
        <end position="333"/>
    </location>
</feature>
<evidence type="ECO:0000259" key="3">
    <source>
        <dbReference type="Pfam" id="PF11797"/>
    </source>
</evidence>
<accession>A0ABX2ZU89</accession>
<sequence>MDHLRQKLLLIFSAILLTLSFIPLAVKAENTIDFSVKAIIPTNQIDHLKSYFDLKMSPGQKQDLKIEVFNNSKKEETIQGNITFATTNDNGLIDYSESNSKDADKTLKYPLTSLIKEPQKEVVIPPGKSKVVSFSITMPKYEYNGVILGAAHFKKKIDETEKSSKSESINIKNEYAYVVGIKLSENTKEVEPDLHLLDIKPKLVNYRTTIAPTIQNSESSIVKDMSIDAQIFKKGSNKVLYSSKKTKMSMAPNSNFDYAIDLENNPIEPGTYRLKMKAIIGTQVWEWDELFTIGKEATDLNNKAVEIKNNHYWFYIGGGLLLLIGIICLIVFLKRKKEKVPSNNNE</sequence>
<keyword evidence="5" id="KW-1185">Reference proteome</keyword>
<dbReference type="Pfam" id="PF06030">
    <property type="entry name" value="WxLIP_PGBD"/>
    <property type="match status" value="1"/>
</dbReference>
<organism evidence="4 5">
    <name type="scientific">Gottfriedia luciferensis</name>
    <dbReference type="NCBI Taxonomy" id="178774"/>
    <lineage>
        <taxon>Bacteria</taxon>
        <taxon>Bacillati</taxon>
        <taxon>Bacillota</taxon>
        <taxon>Bacilli</taxon>
        <taxon>Bacillales</taxon>
        <taxon>Bacillaceae</taxon>
        <taxon>Gottfriedia</taxon>
    </lineage>
</organism>
<dbReference type="Pfam" id="PF11797">
    <property type="entry name" value="WxLIP_HBD"/>
    <property type="match status" value="1"/>
</dbReference>
<comment type="caution">
    <text evidence="4">The sequence shown here is derived from an EMBL/GenBank/DDBJ whole genome shotgun (WGS) entry which is preliminary data.</text>
</comment>
<reference evidence="4 5" key="1">
    <citation type="submission" date="2016-07" db="EMBL/GenBank/DDBJ databases">
        <authorList>
            <person name="Townsley L."/>
            <person name="Shank E.A."/>
        </authorList>
    </citation>
    <scope>NUCLEOTIDE SEQUENCE [LARGE SCALE GENOMIC DNA]</scope>
    <source>
        <strain evidence="4 5">CH01</strain>
    </source>
</reference>
<proteinExistence type="predicted"/>
<evidence type="ECO:0000313" key="5">
    <source>
        <dbReference type="Proteomes" id="UP000094580"/>
    </source>
</evidence>
<keyword evidence="1" id="KW-1133">Transmembrane helix</keyword>
<keyword evidence="1" id="KW-0472">Membrane</keyword>
<dbReference type="NCBIfam" id="NF041738">
    <property type="entry name" value="GG_III-CTERM"/>
    <property type="match status" value="1"/>
</dbReference>
<feature type="domain" description="WxL Interacting Protein peptidoglycan binding" evidence="2">
    <location>
        <begin position="34"/>
        <end position="155"/>
    </location>
</feature>
<gene>
    <name evidence="4" type="ORF">BED47_17515</name>
</gene>
<evidence type="ECO:0008006" key="6">
    <source>
        <dbReference type="Google" id="ProtNLM"/>
    </source>
</evidence>
<evidence type="ECO:0000313" key="4">
    <source>
        <dbReference type="EMBL" id="ODG92977.1"/>
    </source>
</evidence>